<dbReference type="SUPFAM" id="SSF56204">
    <property type="entry name" value="Hect, E3 ligase catalytic domain"/>
    <property type="match status" value="1"/>
</dbReference>
<evidence type="ECO:0000259" key="3">
    <source>
        <dbReference type="PROSITE" id="PS50237"/>
    </source>
</evidence>
<dbReference type="Pfam" id="PF00632">
    <property type="entry name" value="HECT"/>
    <property type="match status" value="1"/>
</dbReference>
<dbReference type="GeneID" id="119736655"/>
<dbReference type="AlphaFoldDB" id="A0A914ASF7"/>
<evidence type="ECO:0000313" key="5">
    <source>
        <dbReference type="Proteomes" id="UP000887568"/>
    </source>
</evidence>
<dbReference type="PROSITE" id="PS50237">
    <property type="entry name" value="HECT"/>
    <property type="match status" value="1"/>
</dbReference>
<keyword evidence="1 2" id="KW-0833">Ubl conjugation pathway</keyword>
<evidence type="ECO:0000256" key="1">
    <source>
        <dbReference type="ARBA" id="ARBA00022786"/>
    </source>
</evidence>
<dbReference type="EnsemblMetazoa" id="XM_038210670.1">
    <property type="protein sequence ID" value="XP_038066598.1"/>
    <property type="gene ID" value="LOC119736655"/>
</dbReference>
<evidence type="ECO:0000256" key="2">
    <source>
        <dbReference type="PROSITE-ProRule" id="PRU00104"/>
    </source>
</evidence>
<protein>
    <recommendedName>
        <fullName evidence="3">HECT domain-containing protein</fullName>
    </recommendedName>
</protein>
<dbReference type="RefSeq" id="XP_038066598.1">
    <property type="nucleotide sequence ID" value="XM_038210670.1"/>
</dbReference>
<dbReference type="InterPro" id="IPR000569">
    <property type="entry name" value="HECT_dom"/>
</dbReference>
<reference evidence="4" key="1">
    <citation type="submission" date="2022-11" db="UniProtKB">
        <authorList>
            <consortium name="EnsemblMetazoa"/>
        </authorList>
    </citation>
    <scope>IDENTIFICATION</scope>
</reference>
<dbReference type="GO" id="GO:0004842">
    <property type="term" value="F:ubiquitin-protein transferase activity"/>
    <property type="evidence" value="ECO:0007669"/>
    <property type="project" value="InterPro"/>
</dbReference>
<organism evidence="4 5">
    <name type="scientific">Patiria miniata</name>
    <name type="common">Bat star</name>
    <name type="synonym">Asterina miniata</name>
    <dbReference type="NCBI Taxonomy" id="46514"/>
    <lineage>
        <taxon>Eukaryota</taxon>
        <taxon>Metazoa</taxon>
        <taxon>Echinodermata</taxon>
        <taxon>Eleutherozoa</taxon>
        <taxon>Asterozoa</taxon>
        <taxon>Asteroidea</taxon>
        <taxon>Valvatacea</taxon>
        <taxon>Valvatida</taxon>
        <taxon>Asterinidae</taxon>
        <taxon>Patiria</taxon>
    </lineage>
</organism>
<proteinExistence type="predicted"/>
<dbReference type="InterPro" id="IPR035983">
    <property type="entry name" value="Hect_E3_ubiquitin_ligase"/>
</dbReference>
<evidence type="ECO:0000313" key="4">
    <source>
        <dbReference type="EnsemblMetazoa" id="XP_038066598.1"/>
    </source>
</evidence>
<sequence length="157" mass="17290">MRMLCAGLNTLGVHEAVKKHAEVFRPIFVAPGEPTPLSTDTVEQTFKIGQLSEEGSNARVKELQVIGHWRDLLQDIEEELSTLKFEDILVFSTGGDAVPAIGFVPEPTLAFATDGTRFPRGKTCANVLELPIVHDTYHKFKEEMEFGILNSTGFGMA</sequence>
<feature type="active site" description="Glycyl thioester intermediate" evidence="2">
    <location>
        <position position="124"/>
    </location>
</feature>
<name>A0A914ASF7_PATMI</name>
<dbReference type="Gene3D" id="3.30.2410.10">
    <property type="entry name" value="Hect, E3 ligase catalytic domain"/>
    <property type="match status" value="1"/>
</dbReference>
<accession>A0A914ASF7</accession>
<dbReference type="OrthoDB" id="2384350at2759"/>
<dbReference type="OMA" id="ESHYHFV"/>
<dbReference type="Proteomes" id="UP000887568">
    <property type="component" value="Unplaced"/>
</dbReference>
<feature type="domain" description="HECT" evidence="3">
    <location>
        <begin position="75"/>
        <end position="157"/>
    </location>
</feature>
<keyword evidence="5" id="KW-1185">Reference proteome</keyword>